<dbReference type="PANTHER" id="PTHR47618:SF1">
    <property type="entry name" value="BIFUNCTIONAL OLIGORIBONUCLEASE AND PAP PHOSPHATASE NRNA"/>
    <property type="match status" value="1"/>
</dbReference>
<evidence type="ECO:0000313" key="3">
    <source>
        <dbReference type="Proteomes" id="UP000033980"/>
    </source>
</evidence>
<sequence>MEAQNHFAPIKKLLESASSFIVVLPPDPSGDLVAAGLSLHLALVASGKKSQIGCGSEIHVPPSLLGAGEIADSIGAKNLVISFDYHEDDLEKVDYDVRPDGKFYLMIKPKQGAPIPDVSNVKYSYSGASADLVITLGVNSFEELGKIYADEKSFLDEAKVLSLNITPRPATFTQNLLHLTSIAFTELVARLLENTDLKPSPDAAKNLLTSLYEETKSLTSPKMTADTFSAIAFLMRHGARFPNQQAYIPRFSQAPTFFEAPHTPLSSDMEGEEEPASPAGGSQTTNMSDEDNIPLPTEENLSAAMNKPYVIPPSNLSDQEVPNDWTKPKIFRATDL</sequence>
<proteinExistence type="predicted"/>
<name>A0A0G1D4Q8_9BACT</name>
<gene>
    <name evidence="2" type="ORF">UV68_C0038G0005</name>
</gene>
<dbReference type="InterPro" id="IPR051319">
    <property type="entry name" value="Oligoribo/pAp-PDE_c-di-AMP_PDE"/>
</dbReference>
<evidence type="ECO:0000313" key="2">
    <source>
        <dbReference type="EMBL" id="KKS92689.1"/>
    </source>
</evidence>
<evidence type="ECO:0008006" key="4">
    <source>
        <dbReference type="Google" id="ProtNLM"/>
    </source>
</evidence>
<dbReference type="Gene3D" id="3.90.1640.10">
    <property type="entry name" value="inorganic pyrophosphatase (n-terminal core)"/>
    <property type="match status" value="1"/>
</dbReference>
<reference evidence="2 3" key="1">
    <citation type="journal article" date="2015" name="Nature">
        <title>rRNA introns, odd ribosomes, and small enigmatic genomes across a large radiation of phyla.</title>
        <authorList>
            <person name="Brown C.T."/>
            <person name="Hug L.A."/>
            <person name="Thomas B.C."/>
            <person name="Sharon I."/>
            <person name="Castelle C.J."/>
            <person name="Singh A."/>
            <person name="Wilkins M.J."/>
            <person name="Williams K.H."/>
            <person name="Banfield J.F."/>
        </authorList>
    </citation>
    <scope>NUCLEOTIDE SEQUENCE [LARGE SCALE GENOMIC DNA]</scope>
</reference>
<protein>
    <recommendedName>
        <fullName evidence="4">Phosphoesterase RecJ domain protein</fullName>
    </recommendedName>
</protein>
<organism evidence="2 3">
    <name type="scientific">Candidatus Collierbacteria bacterium GW2011_GWC2_43_12</name>
    <dbReference type="NCBI Taxonomy" id="1618390"/>
    <lineage>
        <taxon>Bacteria</taxon>
        <taxon>Candidatus Collieribacteriota</taxon>
    </lineage>
</organism>
<dbReference type="SUPFAM" id="SSF64182">
    <property type="entry name" value="DHH phosphoesterases"/>
    <property type="match status" value="1"/>
</dbReference>
<dbReference type="AlphaFoldDB" id="A0A0G1D4Q8"/>
<evidence type="ECO:0000256" key="1">
    <source>
        <dbReference type="SAM" id="MobiDB-lite"/>
    </source>
</evidence>
<feature type="region of interest" description="Disordered" evidence="1">
    <location>
        <begin position="261"/>
        <end position="336"/>
    </location>
</feature>
<dbReference type="InterPro" id="IPR038763">
    <property type="entry name" value="DHH_sf"/>
</dbReference>
<dbReference type="PANTHER" id="PTHR47618">
    <property type="entry name" value="BIFUNCTIONAL OLIGORIBONUCLEASE AND PAP PHOSPHATASE NRNA"/>
    <property type="match status" value="1"/>
</dbReference>
<comment type="caution">
    <text evidence="2">The sequence shown here is derived from an EMBL/GenBank/DDBJ whole genome shotgun (WGS) entry which is preliminary data.</text>
</comment>
<accession>A0A0G1D4Q8</accession>
<dbReference type="EMBL" id="LCFK01000038">
    <property type="protein sequence ID" value="KKS92689.1"/>
    <property type="molecule type" value="Genomic_DNA"/>
</dbReference>
<dbReference type="Proteomes" id="UP000033980">
    <property type="component" value="Unassembled WGS sequence"/>
</dbReference>